<proteinExistence type="predicted"/>
<feature type="region of interest" description="Disordered" evidence="1">
    <location>
        <begin position="86"/>
        <end position="119"/>
    </location>
</feature>
<reference evidence="2 3" key="1">
    <citation type="submission" date="2019-01" db="EMBL/GenBank/DDBJ databases">
        <title>Lactibacter flavus gen. nov., sp. nov., a novel bacterium of the family Propionibacteriaceae isolated from raw milk and dairy products.</title>
        <authorList>
            <person name="Huptas C."/>
            <person name="Wenning M."/>
            <person name="Breitenwieser F."/>
            <person name="Doll E."/>
            <person name="Von Neubeck M."/>
            <person name="Busse H.-J."/>
            <person name="Scherer S."/>
        </authorList>
    </citation>
    <scope>NUCLEOTIDE SEQUENCE [LARGE SCALE GENOMIC DNA]</scope>
    <source>
        <strain evidence="2 3">DSM 22130</strain>
    </source>
</reference>
<dbReference type="RefSeq" id="WP_131172589.1">
    <property type="nucleotide sequence ID" value="NZ_FXTL01000014.1"/>
</dbReference>
<dbReference type="Proteomes" id="UP000291933">
    <property type="component" value="Unassembled WGS sequence"/>
</dbReference>
<name>A0A4Q9KIW4_PROTD</name>
<accession>A0A4Q9KIW4</accession>
<evidence type="ECO:0000256" key="1">
    <source>
        <dbReference type="SAM" id="MobiDB-lite"/>
    </source>
</evidence>
<dbReference type="SUPFAM" id="SSF53335">
    <property type="entry name" value="S-adenosyl-L-methionine-dependent methyltransferases"/>
    <property type="match status" value="1"/>
</dbReference>
<dbReference type="PANTHER" id="PTHR41313">
    <property type="entry name" value="ADENINE-SPECIFIC METHYLTRANSFERASE"/>
    <property type="match status" value="1"/>
</dbReference>
<evidence type="ECO:0000313" key="2">
    <source>
        <dbReference type="EMBL" id="TBT94346.1"/>
    </source>
</evidence>
<dbReference type="InterPro" id="IPR052933">
    <property type="entry name" value="DNA_Protect_Modify"/>
</dbReference>
<feature type="region of interest" description="Disordered" evidence="1">
    <location>
        <begin position="1"/>
        <end position="71"/>
    </location>
</feature>
<protein>
    <recommendedName>
        <fullName evidence="4">Class I SAM-dependent methyltransferase</fullName>
    </recommendedName>
</protein>
<dbReference type="AlphaFoldDB" id="A0A4Q9KIW4"/>
<gene>
    <name evidence="2" type="ORF">ET996_10880</name>
</gene>
<dbReference type="OrthoDB" id="9814088at2"/>
<feature type="compositionally biased region" description="Pro residues" evidence="1">
    <location>
        <begin position="21"/>
        <end position="32"/>
    </location>
</feature>
<feature type="compositionally biased region" description="Low complexity" evidence="1">
    <location>
        <begin position="47"/>
        <end position="56"/>
    </location>
</feature>
<dbReference type="EMBL" id="SDMR01000014">
    <property type="protein sequence ID" value="TBT94346.1"/>
    <property type="molecule type" value="Genomic_DNA"/>
</dbReference>
<evidence type="ECO:0008006" key="4">
    <source>
        <dbReference type="Google" id="ProtNLM"/>
    </source>
</evidence>
<organism evidence="2 3">
    <name type="scientific">Propioniciclava tarda</name>
    <dbReference type="NCBI Taxonomy" id="433330"/>
    <lineage>
        <taxon>Bacteria</taxon>
        <taxon>Bacillati</taxon>
        <taxon>Actinomycetota</taxon>
        <taxon>Actinomycetes</taxon>
        <taxon>Propionibacteriales</taxon>
        <taxon>Propionibacteriaceae</taxon>
        <taxon>Propioniciclava</taxon>
    </lineage>
</organism>
<dbReference type="Gene3D" id="3.40.50.150">
    <property type="entry name" value="Vaccinia Virus protein VP39"/>
    <property type="match status" value="1"/>
</dbReference>
<dbReference type="PRINTS" id="PR00507">
    <property type="entry name" value="N12N6MTFRASE"/>
</dbReference>
<feature type="compositionally biased region" description="Basic and acidic residues" evidence="1">
    <location>
        <begin position="89"/>
        <end position="99"/>
    </location>
</feature>
<comment type="caution">
    <text evidence="2">The sequence shown here is derived from an EMBL/GenBank/DDBJ whole genome shotgun (WGS) entry which is preliminary data.</text>
</comment>
<dbReference type="CDD" id="cd02440">
    <property type="entry name" value="AdoMet_MTases"/>
    <property type="match status" value="1"/>
</dbReference>
<keyword evidence="3" id="KW-1185">Reference proteome</keyword>
<dbReference type="InterPro" id="IPR029063">
    <property type="entry name" value="SAM-dependent_MTases_sf"/>
</dbReference>
<sequence>MARRARYDEQPTLEAFWVDPDPLPLEPVPSPSSPILDVPETAPPQARPQRTAQPATLFDIEADDTPPPLSRELQDALAYRDPALVKQRAQHEREDEQQQRTRRGAKPAATVADSAGITTPEPDVFSFSSQDDLAPATPKARIDANLAALRTLRSIQAEQRAATPAEQAVLARWSSWGATGVAQVFDEDRPQYEAIRAELRELLPEAEYDAARRTMLNAHYTDNSIVQAMWQAVQDLGFTGGTVLEPGCGSGTFIGAAPPSAQMTGVELDPTTAAIAQALYPTATVRPESFADTRYPAGHFDLAIGNVPFGDIVLHDPATTRSVSRSTTTSSSSRWN</sequence>
<evidence type="ECO:0000313" key="3">
    <source>
        <dbReference type="Proteomes" id="UP000291933"/>
    </source>
</evidence>
<dbReference type="PANTHER" id="PTHR41313:SF1">
    <property type="entry name" value="DNA METHYLASE ADENINE-SPECIFIC DOMAIN-CONTAINING PROTEIN"/>
    <property type="match status" value="1"/>
</dbReference>